<evidence type="ECO:0000256" key="2">
    <source>
        <dbReference type="ARBA" id="ARBA00006674"/>
    </source>
</evidence>
<comment type="similarity">
    <text evidence="2 5">Belongs to the NRAP family.</text>
</comment>
<comment type="subcellular location">
    <subcellularLocation>
        <location evidence="1 5">Nucleus</location>
        <location evidence="1 5">Nucleolus</location>
    </subcellularLocation>
</comment>
<organism evidence="13 14">
    <name type="scientific">Lithohypha guttulata</name>
    <dbReference type="NCBI Taxonomy" id="1690604"/>
    <lineage>
        <taxon>Eukaryota</taxon>
        <taxon>Fungi</taxon>
        <taxon>Dikarya</taxon>
        <taxon>Ascomycota</taxon>
        <taxon>Pezizomycotina</taxon>
        <taxon>Eurotiomycetes</taxon>
        <taxon>Chaetothyriomycetidae</taxon>
        <taxon>Chaetothyriales</taxon>
        <taxon>Trichomeriaceae</taxon>
        <taxon>Lithohypha</taxon>
    </lineage>
</organism>
<keyword evidence="5" id="KW-0690">Ribosome biogenesis</keyword>
<dbReference type="InterPro" id="IPR035082">
    <property type="entry name" value="Nrap_D1"/>
</dbReference>
<protein>
    <recommendedName>
        <fullName evidence="5">U3 small nucleolar RNA-associated protein 22</fullName>
    </recommendedName>
</protein>
<dbReference type="Pfam" id="PF03813">
    <property type="entry name" value="Nrap"/>
    <property type="match status" value="1"/>
</dbReference>
<keyword evidence="3 5" id="KW-0694">RNA-binding</keyword>
<feature type="domain" description="Nrap protein" evidence="9">
    <location>
        <begin position="480"/>
        <end position="615"/>
    </location>
</feature>
<dbReference type="InterPro" id="IPR035369">
    <property type="entry name" value="Nrap_D4"/>
</dbReference>
<dbReference type="EMBL" id="JAVRRG010000010">
    <property type="protein sequence ID" value="KAK5099511.1"/>
    <property type="molecule type" value="Genomic_DNA"/>
</dbReference>
<keyword evidence="4 5" id="KW-0539">Nucleus</keyword>
<dbReference type="PANTHER" id="PTHR17972:SF0">
    <property type="entry name" value="NUCLEOLAR PROTEIN 6"/>
    <property type="match status" value="1"/>
</dbReference>
<accession>A0ABR0KKX4</accession>
<feature type="domain" description="Nrap protein" evidence="12">
    <location>
        <begin position="1005"/>
        <end position="1147"/>
    </location>
</feature>
<dbReference type="Gene3D" id="3.30.70.3030">
    <property type="match status" value="1"/>
</dbReference>
<feature type="domain" description="Nrap protein" evidence="7">
    <location>
        <begin position="198"/>
        <end position="332"/>
    </location>
</feature>
<feature type="compositionally biased region" description="Acidic residues" evidence="6">
    <location>
        <begin position="45"/>
        <end position="59"/>
    </location>
</feature>
<comment type="caution">
    <text evidence="13">The sequence shown here is derived from an EMBL/GenBank/DDBJ whole genome shotgun (WGS) entry which is preliminary data.</text>
</comment>
<dbReference type="Pfam" id="PF17407">
    <property type="entry name" value="Nrap_D6"/>
    <property type="match status" value="1"/>
</dbReference>
<dbReference type="Pfam" id="PF17403">
    <property type="entry name" value="Nrap_D2"/>
    <property type="match status" value="1"/>
</dbReference>
<dbReference type="InterPro" id="IPR035370">
    <property type="entry name" value="Nrap_D5"/>
</dbReference>
<dbReference type="InterPro" id="IPR035371">
    <property type="entry name" value="Nrap_D6"/>
</dbReference>
<dbReference type="Gene3D" id="1.10.1410.10">
    <property type="match status" value="1"/>
</dbReference>
<evidence type="ECO:0000256" key="3">
    <source>
        <dbReference type="ARBA" id="ARBA00022884"/>
    </source>
</evidence>
<evidence type="ECO:0000259" key="10">
    <source>
        <dbReference type="Pfam" id="PF17405"/>
    </source>
</evidence>
<evidence type="ECO:0000256" key="5">
    <source>
        <dbReference type="RuleBase" id="RU364032"/>
    </source>
</evidence>
<reference evidence="13 14" key="1">
    <citation type="submission" date="2023-08" db="EMBL/GenBank/DDBJ databases">
        <title>Black Yeasts Isolated from many extreme environments.</title>
        <authorList>
            <person name="Coleine C."/>
            <person name="Stajich J.E."/>
            <person name="Selbmann L."/>
        </authorList>
    </citation>
    <scope>NUCLEOTIDE SEQUENCE [LARGE SCALE GENOMIC DNA]</scope>
    <source>
        <strain evidence="13 14">CCFEE 5885</strain>
    </source>
</reference>
<proteinExistence type="inferred from homology"/>
<feature type="compositionally biased region" description="Basic and acidic residues" evidence="6">
    <location>
        <begin position="20"/>
        <end position="41"/>
    </location>
</feature>
<dbReference type="Pfam" id="PF17404">
    <property type="entry name" value="Nrap_D3"/>
    <property type="match status" value="1"/>
</dbReference>
<keyword evidence="14" id="KW-1185">Reference proteome</keyword>
<feature type="compositionally biased region" description="Polar residues" evidence="6">
    <location>
        <begin position="78"/>
        <end position="88"/>
    </location>
</feature>
<evidence type="ECO:0000313" key="13">
    <source>
        <dbReference type="EMBL" id="KAK5099511.1"/>
    </source>
</evidence>
<dbReference type="PANTHER" id="PTHR17972">
    <property type="entry name" value="NUCLEOLAR RNA-ASSOCIATED PROTEIN"/>
    <property type="match status" value="1"/>
</dbReference>
<dbReference type="InterPro" id="IPR005554">
    <property type="entry name" value="NOL6/Upt22"/>
</dbReference>
<dbReference type="InterPro" id="IPR035367">
    <property type="entry name" value="Nrap_D2"/>
</dbReference>
<dbReference type="Proteomes" id="UP001345013">
    <property type="component" value="Unassembled WGS sequence"/>
</dbReference>
<feature type="domain" description="Nrap protein" evidence="10">
    <location>
        <begin position="632"/>
        <end position="829"/>
    </location>
</feature>
<keyword evidence="5" id="KW-0687">Ribonucleoprotein</keyword>
<evidence type="ECO:0000313" key="14">
    <source>
        <dbReference type="Proteomes" id="UP001345013"/>
    </source>
</evidence>
<gene>
    <name evidence="13" type="primary">UTP22</name>
    <name evidence="13" type="ORF">LTR24_001409</name>
</gene>
<name>A0ABR0KKX4_9EURO</name>
<feature type="domain" description="Nrap protein" evidence="8">
    <location>
        <begin position="339"/>
        <end position="477"/>
    </location>
</feature>
<evidence type="ECO:0000259" key="7">
    <source>
        <dbReference type="Pfam" id="PF03813"/>
    </source>
</evidence>
<evidence type="ECO:0000259" key="9">
    <source>
        <dbReference type="Pfam" id="PF17404"/>
    </source>
</evidence>
<dbReference type="Pfam" id="PF17406">
    <property type="entry name" value="Nrap_D5"/>
    <property type="match status" value="1"/>
</dbReference>
<dbReference type="InterPro" id="IPR035368">
    <property type="entry name" value="Nrap_D3"/>
</dbReference>
<feature type="region of interest" description="Disordered" evidence="6">
    <location>
        <begin position="1"/>
        <end position="88"/>
    </location>
</feature>
<evidence type="ECO:0000256" key="6">
    <source>
        <dbReference type="SAM" id="MobiDB-lite"/>
    </source>
</evidence>
<dbReference type="Pfam" id="PF17405">
    <property type="entry name" value="Nrap_D4"/>
    <property type="match status" value="1"/>
</dbReference>
<evidence type="ECO:0000259" key="11">
    <source>
        <dbReference type="Pfam" id="PF17406"/>
    </source>
</evidence>
<evidence type="ECO:0000256" key="4">
    <source>
        <dbReference type="ARBA" id="ARBA00023242"/>
    </source>
</evidence>
<keyword evidence="5" id="KW-0698">rRNA processing</keyword>
<evidence type="ECO:0000259" key="12">
    <source>
        <dbReference type="Pfam" id="PF17407"/>
    </source>
</evidence>
<sequence length="1152" mass="126589">MSVTKGARLGSHPAKRRKLSHESLEVEEALDYRAESHRDSPEAEATGEDSSDDDVDVLEAPENPTRYGARTKSRTSDARSNAVTLPTGSSSATLTFQAQTLIAELKPDYASRIRKMRPTADKVIEIIKAIPELQSMSLTEAQAFSRETLGVAIPWLSAPPSDIKYKFSFSKPSSTTVQGALMHNLGPQTSSGMVIVPEMPASMFQDKDYLNFRALHKRAFYLACIASALRKELQDNFSIRYASADGNELMSAIRLVPKSGKKGLSESAFEISPSLPSSLGPVDKMTPAYNCIRKGDLTKEQDIGSSNGSAFYNSTLRSLAAVGSLQSLLKYAANKADHFRDACLLGAVWLQQRDFSSARADGGFGLDEWAVVCALLLESGGHQGRPLFSPRYSAIQLFKAMLQVLSSRDMYDPLVVRGAMKLSNSNRPVLYDAHTGVNLLYKMTPWSYARLKHHATNSLEAVNSKNLSGFEPTFISKTSDPTMQFDESYEIDFSRSSPSELDLVYDIIKKGLGDRVSLVDLRHVQDSSWNLSLSPPSVEVAKVTIGLLINPEAALRFVDHGPAVEEKQESKQFRDFWGDKAELRRFKNGRISESLAWSADTPVAQQIIQYLCAKYFKLSPSAIKRSAGLQRTQLQSSLSSEEAFQAVNTKFQSLSSTLHHLDGLPLLVRSVSAASEHLRSSSLTLPLEPGAGHPIDAIIQFDSSGRWPDDLQAIQYTKIAFLNQVADKLAHNDRTLQTRIGLENTSTSSLGTHNTSYLDIIYASPTSAIPPIIFRLRIYHERELHLLQQALAVKTTLSLPVRETYQSALHAQKQTAAAVAHTTAIRTLITSFPPLSTTIRLLKSFIASHNLTLHVPDPILEVLAAHVFLSPSPWSTPGTATTAFARCLHFLARWDWTIEPLVVDLSLSQDMNIEQRHELGTRFAAWRKMDPNMNTVSWFAGTNIDSTGVVWSQGVAGQDPKPPRVIAGRLTALARAAMELVKSKNDAESKIMTNGDWDSIFSSSLEDFDFVLHLRGRKKAKSKSGQYKNLEIAAGLDIDTTGIDTVASYVEDLQRCFGSTAIFFYCGRDGGSNAVGGLWRPHVRGKEARPWRLRLGYSTVPLPMPAGTEPNGNGEDDETAKKAMCRVNVDGMLAEIGLMGEGIVEKITTKGA</sequence>
<evidence type="ECO:0000259" key="8">
    <source>
        <dbReference type="Pfam" id="PF17403"/>
    </source>
</evidence>
<feature type="domain" description="Nrap protein" evidence="11">
    <location>
        <begin position="832"/>
        <end position="989"/>
    </location>
</feature>
<evidence type="ECO:0000256" key="1">
    <source>
        <dbReference type="ARBA" id="ARBA00004604"/>
    </source>
</evidence>